<evidence type="ECO:0000313" key="4">
    <source>
        <dbReference type="Proteomes" id="UP000185568"/>
    </source>
</evidence>
<dbReference type="Proteomes" id="UP000185568">
    <property type="component" value="Unassembled WGS sequence"/>
</dbReference>
<proteinExistence type="inferred from homology"/>
<dbReference type="SUPFAM" id="SSF53474">
    <property type="entry name" value="alpha/beta-Hydrolases"/>
    <property type="match status" value="1"/>
</dbReference>
<comment type="similarity">
    <text evidence="1">Belongs to the AB hydrolase superfamily.</text>
</comment>
<organism evidence="3 4">
    <name type="scientific">Domibacillus antri</name>
    <dbReference type="NCBI Taxonomy" id="1714264"/>
    <lineage>
        <taxon>Bacteria</taxon>
        <taxon>Bacillati</taxon>
        <taxon>Bacillota</taxon>
        <taxon>Bacilli</taxon>
        <taxon>Bacillales</taxon>
        <taxon>Bacillaceae</taxon>
        <taxon>Domibacillus</taxon>
    </lineage>
</organism>
<dbReference type="InterPro" id="IPR000073">
    <property type="entry name" value="AB_hydrolase_1"/>
</dbReference>
<comment type="caution">
    <text evidence="3">The sequence shown here is derived from an EMBL/GenBank/DDBJ whole genome shotgun (WGS) entry which is preliminary data.</text>
</comment>
<dbReference type="AlphaFoldDB" id="A0A1Q8Q993"/>
<reference evidence="3 4" key="1">
    <citation type="submission" date="2016-12" db="EMBL/GenBank/DDBJ databases">
        <title>Domibacillus antri genome sequencing.</title>
        <authorList>
            <person name="Verma A."/>
            <person name="Krishnamurthi S."/>
        </authorList>
    </citation>
    <scope>NUCLEOTIDE SEQUENCE [LARGE SCALE GENOMIC DNA]</scope>
    <source>
        <strain evidence="3 4">XD80</strain>
    </source>
</reference>
<evidence type="ECO:0000259" key="2">
    <source>
        <dbReference type="Pfam" id="PF00561"/>
    </source>
</evidence>
<dbReference type="EMBL" id="MSDU01000003">
    <property type="protein sequence ID" value="OLN23913.1"/>
    <property type="molecule type" value="Genomic_DNA"/>
</dbReference>
<name>A0A1Q8Q993_9BACI</name>
<dbReference type="PANTHER" id="PTHR43039">
    <property type="entry name" value="ESTERASE-RELATED"/>
    <property type="match status" value="1"/>
</dbReference>
<dbReference type="Pfam" id="PF00561">
    <property type="entry name" value="Abhydrolase_1"/>
    <property type="match status" value="1"/>
</dbReference>
<gene>
    <name evidence="3" type="ORF">BTO30_00325</name>
</gene>
<protein>
    <submittedName>
        <fullName evidence="3">Alpha/beta hydrolase</fullName>
    </submittedName>
</protein>
<evidence type="ECO:0000256" key="1">
    <source>
        <dbReference type="ARBA" id="ARBA00008645"/>
    </source>
</evidence>
<keyword evidence="3" id="KW-0378">Hydrolase</keyword>
<keyword evidence="4" id="KW-1185">Reference proteome</keyword>
<dbReference type="Gene3D" id="3.40.50.1820">
    <property type="entry name" value="alpha/beta hydrolase"/>
    <property type="match status" value="1"/>
</dbReference>
<dbReference type="STRING" id="1714264.BTO30_00325"/>
<sequence>MLVEGSTVLTRNHVRVFGKGTKPIVFAHGFGCDQQVWSEVVSVFEKEYQVIVFDYVGSGKSDKTAYSPTRYSSLEGYALDLLEVCDALELEKVVLVGHSVSSMIGVLAANKKAALFEKLIMIGPSPCYLNDPPDYYGGFEKEDVDALLNMMEKNYNGWAKYLAPIIMKNEERTSLTEGFEQTLCANDPIIARQFAEVTFLSDVRDELRKVTTPTLILQMRDDAIAPVEVGEYVHAQIKNSRLVLMQASGHNPHMSHPAETAACIQAYLAK</sequence>
<accession>A0A1Q8Q993</accession>
<dbReference type="GO" id="GO:0016787">
    <property type="term" value="F:hydrolase activity"/>
    <property type="evidence" value="ECO:0007669"/>
    <property type="project" value="UniProtKB-KW"/>
</dbReference>
<dbReference type="InterPro" id="IPR029058">
    <property type="entry name" value="AB_hydrolase_fold"/>
</dbReference>
<dbReference type="PRINTS" id="PR00111">
    <property type="entry name" value="ABHYDROLASE"/>
</dbReference>
<feature type="domain" description="AB hydrolase-1" evidence="2">
    <location>
        <begin position="22"/>
        <end position="257"/>
    </location>
</feature>
<evidence type="ECO:0000313" key="3">
    <source>
        <dbReference type="EMBL" id="OLN23913.1"/>
    </source>
</evidence>